<dbReference type="EMBL" id="VNIM01000094">
    <property type="protein sequence ID" value="TVV71232.1"/>
    <property type="molecule type" value="Genomic_DNA"/>
</dbReference>
<sequence length="265" mass="29999">MAEEIVVERFTPPPRDANDPPPPSSALIPKRTLVLRLGRKLQPWVNDLIVRQSKIGNDPFPDQRHFPWIRMLEENAEVIRTEARAALGDLNAVPSLAEVSPDHRRIAPAGKWRSLFLVGYGYRHEGNCAACPKTAALVARVPGLNSAFFSVLVPGTHLPPHTGVTKAFLTSHLGIEVPREAEMCRMRVVNKVVHWERDKVLLFDDCFEHEVLNETDETRVVLLVQVKRPVRLWGRIVGGLFLWGVKRSRFVQEARRGVQNWKPDA</sequence>
<evidence type="ECO:0000259" key="5">
    <source>
        <dbReference type="Pfam" id="PF05118"/>
    </source>
</evidence>
<dbReference type="Proteomes" id="UP000318681">
    <property type="component" value="Unassembled WGS sequence"/>
</dbReference>
<dbReference type="OrthoDB" id="21665at2"/>
<gene>
    <name evidence="6" type="ORF">FOY91_17305</name>
</gene>
<dbReference type="PANTHER" id="PTHR46332:SF5">
    <property type="entry name" value="ASPARTATE BETA-HYDROXYLASE DOMAIN CONTAINING 2"/>
    <property type="match status" value="1"/>
</dbReference>
<dbReference type="GO" id="GO:0016020">
    <property type="term" value="C:membrane"/>
    <property type="evidence" value="ECO:0007669"/>
    <property type="project" value="TreeGrafter"/>
</dbReference>
<dbReference type="PANTHER" id="PTHR46332">
    <property type="entry name" value="ASPARTATE BETA-HYDROXYLASE DOMAIN-CONTAINING PROTEIN 2"/>
    <property type="match status" value="1"/>
</dbReference>
<dbReference type="RefSeq" id="WP_145154652.1">
    <property type="nucleotide sequence ID" value="NZ_VNIM01000094.1"/>
</dbReference>
<dbReference type="Gene3D" id="2.60.120.330">
    <property type="entry name" value="B-lactam Antibiotic, Isopenicillin N Synthase, Chain"/>
    <property type="match status" value="1"/>
</dbReference>
<dbReference type="SUPFAM" id="SSF51197">
    <property type="entry name" value="Clavaminate synthase-like"/>
    <property type="match status" value="1"/>
</dbReference>
<evidence type="ECO:0000256" key="4">
    <source>
        <dbReference type="SAM" id="MobiDB-lite"/>
    </source>
</evidence>
<proteinExistence type="inferred from homology"/>
<organism evidence="6 7">
    <name type="scientific">Alterirhizorhabdus solaris</name>
    <dbReference type="NCBI Taxonomy" id="2529389"/>
    <lineage>
        <taxon>Bacteria</taxon>
        <taxon>Pseudomonadati</taxon>
        <taxon>Pseudomonadota</taxon>
        <taxon>Alphaproteobacteria</taxon>
        <taxon>Sphingomonadales</taxon>
        <taxon>Rhizorhabdaceae</taxon>
        <taxon>Alterirhizorhabdus</taxon>
    </lineage>
</organism>
<dbReference type="InterPro" id="IPR027443">
    <property type="entry name" value="IPNS-like_sf"/>
</dbReference>
<feature type="domain" description="Aspartyl/asparaginy/proline hydroxylase" evidence="5">
    <location>
        <begin position="73"/>
        <end position="229"/>
    </location>
</feature>
<dbReference type="AlphaFoldDB" id="A0A558QVY6"/>
<comment type="caution">
    <text evidence="6">The sequence shown here is derived from an EMBL/GenBank/DDBJ whole genome shotgun (WGS) entry which is preliminary data.</text>
</comment>
<dbReference type="InterPro" id="IPR051821">
    <property type="entry name" value="Asp/Asn_beta-hydroxylase"/>
</dbReference>
<protein>
    <submittedName>
        <fullName evidence="6">Aspartyl/asparaginyl beta-hydroxylase domain-containing protein</fullName>
    </submittedName>
</protein>
<keyword evidence="2" id="KW-0223">Dioxygenase</keyword>
<keyword evidence="3" id="KW-0560">Oxidoreductase</keyword>
<dbReference type="InterPro" id="IPR007803">
    <property type="entry name" value="Asp/Arg/Pro-Hydrxlase"/>
</dbReference>
<evidence type="ECO:0000256" key="3">
    <source>
        <dbReference type="ARBA" id="ARBA00023002"/>
    </source>
</evidence>
<feature type="compositionally biased region" description="Pro residues" evidence="4">
    <location>
        <begin position="11"/>
        <end position="24"/>
    </location>
</feature>
<evidence type="ECO:0000256" key="1">
    <source>
        <dbReference type="ARBA" id="ARBA00007730"/>
    </source>
</evidence>
<dbReference type="Pfam" id="PF05118">
    <property type="entry name" value="Asp_Arg_Hydrox"/>
    <property type="match status" value="1"/>
</dbReference>
<evidence type="ECO:0000313" key="7">
    <source>
        <dbReference type="Proteomes" id="UP000318681"/>
    </source>
</evidence>
<evidence type="ECO:0000313" key="6">
    <source>
        <dbReference type="EMBL" id="TVV71232.1"/>
    </source>
</evidence>
<feature type="region of interest" description="Disordered" evidence="4">
    <location>
        <begin position="1"/>
        <end position="27"/>
    </location>
</feature>
<dbReference type="GO" id="GO:0051213">
    <property type="term" value="F:dioxygenase activity"/>
    <property type="evidence" value="ECO:0007669"/>
    <property type="project" value="UniProtKB-KW"/>
</dbReference>
<comment type="similarity">
    <text evidence="1">Belongs to the aspartyl/asparaginyl beta-hydroxylase family.</text>
</comment>
<accession>A0A558QVY6</accession>
<name>A0A558QVY6_9SPHN</name>
<evidence type="ECO:0000256" key="2">
    <source>
        <dbReference type="ARBA" id="ARBA00022964"/>
    </source>
</evidence>
<keyword evidence="7" id="KW-1185">Reference proteome</keyword>
<reference evidence="6 7" key="1">
    <citation type="submission" date="2019-07" db="EMBL/GenBank/DDBJ databases">
        <title>Sphingomonas solaris sp. nov., isolated from a solar panel from Boston, Massachusetts.</title>
        <authorList>
            <person name="Tanner K."/>
            <person name="Pascual J."/>
            <person name="Mancuso C."/>
            <person name="Pereto J."/>
            <person name="Khalil A."/>
            <person name="Vilanova C."/>
        </authorList>
    </citation>
    <scope>NUCLEOTIDE SEQUENCE [LARGE SCALE GENOMIC DNA]</scope>
    <source>
        <strain evidence="6 7">R4DWN</strain>
    </source>
</reference>